<evidence type="ECO:0000313" key="2">
    <source>
        <dbReference type="Proteomes" id="UP000814128"/>
    </source>
</evidence>
<comment type="caution">
    <text evidence="1">The sequence shown here is derived from an EMBL/GenBank/DDBJ whole genome shotgun (WGS) entry which is preliminary data.</text>
</comment>
<protein>
    <submittedName>
        <fullName evidence="1">Cytochrome P450</fullName>
    </submittedName>
</protein>
<name>A0ACB8QE83_9AGAM</name>
<dbReference type="EMBL" id="MU273637">
    <property type="protein sequence ID" value="KAI0030139.1"/>
    <property type="molecule type" value="Genomic_DNA"/>
</dbReference>
<dbReference type="Proteomes" id="UP000814128">
    <property type="component" value="Unassembled WGS sequence"/>
</dbReference>
<sequence>MYSAATETLAVVLNWWALTMVAFPEAQRRAQDELDAVLGQARPPHVADRTQLPYTSTLVYETPRWRTGAPLGLPHCTEQDEWYEGMFIPKGTVIFANVLTCNHDPEMYGEDVHAFNPSRYIDTDGKLKPAPPDTKDEGHVSYGFGRPICFGLHVANDALFAVISDPLWVFSFKKLGEVDAEGFRELGLSL</sequence>
<proteinExistence type="predicted"/>
<gene>
    <name evidence="1" type="ORF">K488DRAFT_88032</name>
</gene>
<organism evidence="1 2">
    <name type="scientific">Vararia minispora EC-137</name>
    <dbReference type="NCBI Taxonomy" id="1314806"/>
    <lineage>
        <taxon>Eukaryota</taxon>
        <taxon>Fungi</taxon>
        <taxon>Dikarya</taxon>
        <taxon>Basidiomycota</taxon>
        <taxon>Agaricomycotina</taxon>
        <taxon>Agaricomycetes</taxon>
        <taxon>Russulales</taxon>
        <taxon>Lachnocladiaceae</taxon>
        <taxon>Vararia</taxon>
    </lineage>
</organism>
<accession>A0ACB8QE83</accession>
<evidence type="ECO:0000313" key="1">
    <source>
        <dbReference type="EMBL" id="KAI0030139.1"/>
    </source>
</evidence>
<reference evidence="1" key="2">
    <citation type="journal article" date="2022" name="New Phytol.">
        <title>Evolutionary transition to the ectomycorrhizal habit in the genomes of a hyperdiverse lineage of mushroom-forming fungi.</title>
        <authorList>
            <person name="Looney B."/>
            <person name="Miyauchi S."/>
            <person name="Morin E."/>
            <person name="Drula E."/>
            <person name="Courty P.E."/>
            <person name="Kohler A."/>
            <person name="Kuo A."/>
            <person name="LaButti K."/>
            <person name="Pangilinan J."/>
            <person name="Lipzen A."/>
            <person name="Riley R."/>
            <person name="Andreopoulos W."/>
            <person name="He G."/>
            <person name="Johnson J."/>
            <person name="Nolan M."/>
            <person name="Tritt A."/>
            <person name="Barry K.W."/>
            <person name="Grigoriev I.V."/>
            <person name="Nagy L.G."/>
            <person name="Hibbett D."/>
            <person name="Henrissat B."/>
            <person name="Matheny P.B."/>
            <person name="Labbe J."/>
            <person name="Martin F.M."/>
        </authorList>
    </citation>
    <scope>NUCLEOTIDE SEQUENCE</scope>
    <source>
        <strain evidence="1">EC-137</strain>
    </source>
</reference>
<reference evidence="1" key="1">
    <citation type="submission" date="2021-02" db="EMBL/GenBank/DDBJ databases">
        <authorList>
            <consortium name="DOE Joint Genome Institute"/>
            <person name="Ahrendt S."/>
            <person name="Looney B.P."/>
            <person name="Miyauchi S."/>
            <person name="Morin E."/>
            <person name="Drula E."/>
            <person name="Courty P.E."/>
            <person name="Chicoki N."/>
            <person name="Fauchery L."/>
            <person name="Kohler A."/>
            <person name="Kuo A."/>
            <person name="Labutti K."/>
            <person name="Pangilinan J."/>
            <person name="Lipzen A."/>
            <person name="Riley R."/>
            <person name="Andreopoulos W."/>
            <person name="He G."/>
            <person name="Johnson J."/>
            <person name="Barry K.W."/>
            <person name="Grigoriev I.V."/>
            <person name="Nagy L."/>
            <person name="Hibbett D."/>
            <person name="Henrissat B."/>
            <person name="Matheny P.B."/>
            <person name="Labbe J."/>
            <person name="Martin F."/>
        </authorList>
    </citation>
    <scope>NUCLEOTIDE SEQUENCE</scope>
    <source>
        <strain evidence="1">EC-137</strain>
    </source>
</reference>
<keyword evidence="2" id="KW-1185">Reference proteome</keyword>